<dbReference type="AlphaFoldDB" id="A0A175JSX7"/>
<comment type="caution">
    <text evidence="1">The sequence shown here is derived from an EMBL/GenBank/DDBJ whole genome shotgun (WGS) entry which is preliminary data.</text>
</comment>
<protein>
    <submittedName>
        <fullName evidence="1">Uncharacterized protein</fullName>
    </submittedName>
</protein>
<dbReference type="Proteomes" id="UP000078387">
    <property type="component" value="Unassembled WGS sequence"/>
</dbReference>
<name>A0A175JSX7_ENTHI</name>
<gene>
    <name evidence="1" type="ORF">CL6EHI_c00123</name>
</gene>
<reference evidence="1 2" key="1">
    <citation type="submission" date="2016-05" db="EMBL/GenBank/DDBJ databases">
        <title>First whole genome sequencing of Entamoeba histolytica HM1:IMSS-clone-6.</title>
        <authorList>
            <person name="Mukherjee Avik.K."/>
            <person name="Izumyama S."/>
            <person name="Nakada-Tsukui K."/>
            <person name="Nozaki T."/>
        </authorList>
    </citation>
    <scope>NUCLEOTIDE SEQUENCE [LARGE SCALE GENOMIC DNA]</scope>
    <source>
        <strain evidence="1 2">HM1:IMSS clone 6</strain>
    </source>
</reference>
<sequence length="42" mass="4995">MKKYFNNDMGSTNYKNDINTGLKLNCVLTVMLLTKRKRRTNR</sequence>
<dbReference type="EMBL" id="BDEQ01000001">
    <property type="protein sequence ID" value="GAT96536.1"/>
    <property type="molecule type" value="Genomic_DNA"/>
</dbReference>
<evidence type="ECO:0000313" key="2">
    <source>
        <dbReference type="Proteomes" id="UP000078387"/>
    </source>
</evidence>
<proteinExistence type="predicted"/>
<organism evidence="1 2">
    <name type="scientific">Entamoeba histolytica</name>
    <dbReference type="NCBI Taxonomy" id="5759"/>
    <lineage>
        <taxon>Eukaryota</taxon>
        <taxon>Amoebozoa</taxon>
        <taxon>Evosea</taxon>
        <taxon>Archamoebae</taxon>
        <taxon>Mastigamoebida</taxon>
        <taxon>Entamoebidae</taxon>
        <taxon>Entamoeba</taxon>
    </lineage>
</organism>
<evidence type="ECO:0000313" key="1">
    <source>
        <dbReference type="EMBL" id="GAT96536.1"/>
    </source>
</evidence>
<accession>A0A175JSX7</accession>